<dbReference type="InterPro" id="IPR036291">
    <property type="entry name" value="NAD(P)-bd_dom_sf"/>
</dbReference>
<dbReference type="InterPro" id="IPR016040">
    <property type="entry name" value="NAD(P)-bd_dom"/>
</dbReference>
<evidence type="ECO:0000259" key="9">
    <source>
        <dbReference type="Pfam" id="PF13460"/>
    </source>
</evidence>
<dbReference type="GO" id="GO:0033728">
    <property type="term" value="F:3,8-divinyl protochlorophyllide a 8-vinyl-reductase (NADPH) activity"/>
    <property type="evidence" value="ECO:0007669"/>
    <property type="project" value="UniProtKB-EC"/>
</dbReference>
<keyword evidence="11" id="KW-1185">Reference proteome</keyword>
<keyword evidence="3" id="KW-0809">Transit peptide</keyword>
<evidence type="ECO:0000313" key="11">
    <source>
        <dbReference type="Proteomes" id="UP000264310"/>
    </source>
</evidence>
<gene>
    <name evidence="10" type="ORF">DYI37_07940</name>
</gene>
<dbReference type="SUPFAM" id="SSF51735">
    <property type="entry name" value="NAD(P)-binding Rossmann-fold domains"/>
    <property type="match status" value="1"/>
</dbReference>
<dbReference type="PANTHER" id="PTHR47378:SF1">
    <property type="entry name" value="DIVINYL CHLOROPHYLLIDE A 8-VINYL-REDUCTASE, CHLOROPLASTIC"/>
    <property type="match status" value="1"/>
</dbReference>
<organism evidence="10 11">
    <name type="scientific">Fulvimarina endophytica</name>
    <dbReference type="NCBI Taxonomy" id="2293836"/>
    <lineage>
        <taxon>Bacteria</taxon>
        <taxon>Pseudomonadati</taxon>
        <taxon>Pseudomonadota</taxon>
        <taxon>Alphaproteobacteria</taxon>
        <taxon>Hyphomicrobiales</taxon>
        <taxon>Aurantimonadaceae</taxon>
        <taxon>Fulvimarina</taxon>
    </lineage>
</organism>
<comment type="catalytic activity">
    <reaction evidence="8">
        <text>protochlorophyllide a + NADP(+) = 3,8-divinyl protochlorophyllide a + NADPH + H(+)</text>
        <dbReference type="Rhea" id="RHEA:48884"/>
        <dbReference type="ChEBI" id="CHEBI:15378"/>
        <dbReference type="ChEBI" id="CHEBI:57783"/>
        <dbReference type="ChEBI" id="CHEBI:58349"/>
        <dbReference type="ChEBI" id="CHEBI:58632"/>
        <dbReference type="ChEBI" id="CHEBI:83350"/>
        <dbReference type="EC" id="1.3.1.75"/>
    </reaction>
</comment>
<evidence type="ECO:0000256" key="5">
    <source>
        <dbReference type="ARBA" id="ARBA00023171"/>
    </source>
</evidence>
<feature type="domain" description="NAD(P)-binding" evidence="9">
    <location>
        <begin position="21"/>
        <end position="223"/>
    </location>
</feature>
<dbReference type="Pfam" id="PF13460">
    <property type="entry name" value="NAD_binding_10"/>
    <property type="match status" value="1"/>
</dbReference>
<keyword evidence="4" id="KW-0560">Oxidoreductase</keyword>
<dbReference type="OrthoDB" id="7419852at2"/>
<name>A0A371X4V7_9HYPH</name>
<dbReference type="UniPathway" id="UPA00668"/>
<evidence type="ECO:0000256" key="2">
    <source>
        <dbReference type="ARBA" id="ARBA00022857"/>
    </source>
</evidence>
<dbReference type="RefSeq" id="WP_116682677.1">
    <property type="nucleotide sequence ID" value="NZ_QURL01000003.1"/>
</dbReference>
<dbReference type="EMBL" id="QURL01000003">
    <property type="protein sequence ID" value="RFC64261.1"/>
    <property type="molecule type" value="Genomic_DNA"/>
</dbReference>
<evidence type="ECO:0000256" key="3">
    <source>
        <dbReference type="ARBA" id="ARBA00022946"/>
    </source>
</evidence>
<sequence>MASLPPSPARSGRPSRVLLVGATGTIGRAVAHALTEAGHEVTCFVRPRFVRLGAGVNLRPQAHDPRGLPPSARVRFGDVRDPGSIARDAIAGDRFDALVSCLASRTGTPSDADAIDHRANSHVLKAAIGAGAKKAVLLSAICVQHPRLAFQRAKLAFEAELTASGIDYSIVRPTAFFKSLSGQVDRVRRGKPYLLFGDGTLTATKPIADADLARYIVRCLDDPAFSNRILPIGGPGPAISPRDQGLFLFRLLGRQPRFRQVPPALLTTIGTALSVAGRVSPALMRKAELARIGHYYATQSMLVLDPETRRYEADLTPETGERTLFDHYRDLVSGTETHERGDHAVF</sequence>
<keyword evidence="5" id="KW-0149">Chlorophyll biosynthesis</keyword>
<reference evidence="10 11" key="1">
    <citation type="submission" date="2018-08" db="EMBL/GenBank/DDBJ databases">
        <title>Fulvimarina sp. 85, whole genome shotgun sequence.</title>
        <authorList>
            <person name="Tuo L."/>
        </authorList>
    </citation>
    <scope>NUCLEOTIDE SEQUENCE [LARGE SCALE GENOMIC DNA]</scope>
    <source>
        <strain evidence="10 11">85</strain>
    </source>
</reference>
<dbReference type="Gene3D" id="3.40.50.720">
    <property type="entry name" value="NAD(P)-binding Rossmann-like Domain"/>
    <property type="match status" value="1"/>
</dbReference>
<dbReference type="InterPro" id="IPR044201">
    <property type="entry name" value="DVR-like"/>
</dbReference>
<evidence type="ECO:0000313" key="10">
    <source>
        <dbReference type="EMBL" id="RFC64261.1"/>
    </source>
</evidence>
<evidence type="ECO:0000256" key="1">
    <source>
        <dbReference type="ARBA" id="ARBA00005173"/>
    </source>
</evidence>
<dbReference type="EC" id="1.3.1.75" evidence="6"/>
<accession>A0A371X4V7</accession>
<keyword evidence="2" id="KW-0521">NADP</keyword>
<dbReference type="GO" id="GO:0015995">
    <property type="term" value="P:chlorophyll biosynthetic process"/>
    <property type="evidence" value="ECO:0007669"/>
    <property type="project" value="UniProtKB-UniPathway"/>
</dbReference>
<evidence type="ECO:0000256" key="4">
    <source>
        <dbReference type="ARBA" id="ARBA00023002"/>
    </source>
</evidence>
<comment type="caution">
    <text evidence="10">The sequence shown here is derived from an EMBL/GenBank/DDBJ whole genome shotgun (WGS) entry which is preliminary data.</text>
</comment>
<dbReference type="PANTHER" id="PTHR47378">
    <property type="entry name" value="DIVINYL CHLOROPHYLLIDE A 8-VINYL-REDUCTASE, CHLOROPLASTIC"/>
    <property type="match status" value="1"/>
</dbReference>
<comment type="pathway">
    <text evidence="1">Porphyrin-containing compound metabolism; chlorophyll biosynthesis.</text>
</comment>
<evidence type="ECO:0000256" key="7">
    <source>
        <dbReference type="ARBA" id="ARBA00024089"/>
    </source>
</evidence>
<dbReference type="CDD" id="cd05243">
    <property type="entry name" value="SDR_a5"/>
    <property type="match status" value="1"/>
</dbReference>
<evidence type="ECO:0000256" key="6">
    <source>
        <dbReference type="ARBA" id="ARBA00024059"/>
    </source>
</evidence>
<protein>
    <recommendedName>
        <fullName evidence="7">Divinyl chlorophyllide a 8-vinyl-reductase, chloroplastic</fullName>
        <ecNumber evidence="6">1.3.1.75</ecNumber>
    </recommendedName>
</protein>
<dbReference type="Proteomes" id="UP000264310">
    <property type="component" value="Unassembled WGS sequence"/>
</dbReference>
<proteinExistence type="predicted"/>
<evidence type="ECO:0000256" key="8">
    <source>
        <dbReference type="ARBA" id="ARBA00049498"/>
    </source>
</evidence>
<dbReference type="AlphaFoldDB" id="A0A371X4V7"/>